<gene>
    <name evidence="5" type="ORF">ACERK3_19270</name>
</gene>
<dbReference type="Gene3D" id="3.40.50.300">
    <property type="entry name" value="P-loop containing nucleotide triphosphate hydrolases"/>
    <property type="match status" value="1"/>
</dbReference>
<accession>A0ABV4UB58</accession>
<evidence type="ECO:0000256" key="3">
    <source>
        <dbReference type="ARBA" id="ARBA00022840"/>
    </source>
</evidence>
<evidence type="ECO:0000313" key="6">
    <source>
        <dbReference type="Proteomes" id="UP001575105"/>
    </source>
</evidence>
<evidence type="ECO:0000256" key="1">
    <source>
        <dbReference type="ARBA" id="ARBA00022448"/>
    </source>
</evidence>
<dbReference type="InterPro" id="IPR003593">
    <property type="entry name" value="AAA+_ATPase"/>
</dbReference>
<dbReference type="RefSeq" id="WP_425347336.1">
    <property type="nucleotide sequence ID" value="NZ_JBGUBD010000021.1"/>
</dbReference>
<dbReference type="InterPro" id="IPR017871">
    <property type="entry name" value="ABC_transporter-like_CS"/>
</dbReference>
<dbReference type="PROSITE" id="PS00211">
    <property type="entry name" value="ABC_TRANSPORTER_1"/>
    <property type="match status" value="1"/>
</dbReference>
<dbReference type="PANTHER" id="PTHR24220:SF86">
    <property type="entry name" value="ABC TRANSPORTER ABCH.1"/>
    <property type="match status" value="1"/>
</dbReference>
<dbReference type="EMBL" id="JBGUBD010000021">
    <property type="protein sequence ID" value="MFA9480415.1"/>
    <property type="molecule type" value="Genomic_DNA"/>
</dbReference>
<dbReference type="PANTHER" id="PTHR24220">
    <property type="entry name" value="IMPORT ATP-BINDING PROTEIN"/>
    <property type="match status" value="1"/>
</dbReference>
<keyword evidence="2" id="KW-0547">Nucleotide-binding</keyword>
<dbReference type="SUPFAM" id="SSF52540">
    <property type="entry name" value="P-loop containing nucleoside triphosphate hydrolases"/>
    <property type="match status" value="1"/>
</dbReference>
<keyword evidence="3 5" id="KW-0067">ATP-binding</keyword>
<dbReference type="InterPro" id="IPR003439">
    <property type="entry name" value="ABC_transporter-like_ATP-bd"/>
</dbReference>
<keyword evidence="6" id="KW-1185">Reference proteome</keyword>
<dbReference type="GO" id="GO:0005524">
    <property type="term" value="F:ATP binding"/>
    <property type="evidence" value="ECO:0007669"/>
    <property type="project" value="UniProtKB-KW"/>
</dbReference>
<keyword evidence="1" id="KW-0813">Transport</keyword>
<evidence type="ECO:0000256" key="2">
    <source>
        <dbReference type="ARBA" id="ARBA00022741"/>
    </source>
</evidence>
<dbReference type="CDD" id="cd03255">
    <property type="entry name" value="ABC_MJ0796_LolCDE_FtsE"/>
    <property type="match status" value="1"/>
</dbReference>
<proteinExistence type="predicted"/>
<feature type="domain" description="ABC transporter" evidence="4">
    <location>
        <begin position="19"/>
        <end position="258"/>
    </location>
</feature>
<dbReference type="Proteomes" id="UP001575105">
    <property type="component" value="Unassembled WGS sequence"/>
</dbReference>
<evidence type="ECO:0000313" key="5">
    <source>
        <dbReference type="EMBL" id="MFA9480415.1"/>
    </source>
</evidence>
<protein>
    <submittedName>
        <fullName evidence="5">ABC transporter ATP-binding protein</fullName>
    </submittedName>
</protein>
<dbReference type="InterPro" id="IPR027417">
    <property type="entry name" value="P-loop_NTPase"/>
</dbReference>
<organism evidence="5 6">
    <name type="scientific">Natronomicrosphaera hydrolytica</name>
    <dbReference type="NCBI Taxonomy" id="3242702"/>
    <lineage>
        <taxon>Bacteria</taxon>
        <taxon>Pseudomonadati</taxon>
        <taxon>Planctomycetota</taxon>
        <taxon>Phycisphaerae</taxon>
        <taxon>Phycisphaerales</taxon>
        <taxon>Phycisphaeraceae</taxon>
        <taxon>Natronomicrosphaera</taxon>
    </lineage>
</organism>
<sequence length="260" mass="28410">MTQLDTSNLNTINRGDRLITVNGVSKIYNLKKQKVYALNNVSLEIFRSEYLSIMGPSGSGKSTLFNIVGALDRPSEGNVAIGPLDLTKLSSRQLAFVRCTYIGYIFQAYNLIPSLTALRNVALPRIFTGEPPKQAEEAAAKRLEQVGLAHRLDHRPDELSGGQQQRVAIARALVNDPTIILADEPTANLDLNTGGEIITILKDLSSKEGVTIITATHDHKMLANSDRVLWIKDGQVDKIQTADELEIEEGDISVGGESME</sequence>
<dbReference type="SMART" id="SM00382">
    <property type="entry name" value="AAA"/>
    <property type="match status" value="1"/>
</dbReference>
<reference evidence="5 6" key="1">
    <citation type="submission" date="2024-08" db="EMBL/GenBank/DDBJ databases">
        <title>Whole-genome sequencing of halo(alkali)philic microorganisms from hypersaline lakes.</title>
        <authorList>
            <person name="Sorokin D.Y."/>
            <person name="Merkel A.Y."/>
            <person name="Messina E."/>
            <person name="Yakimov M."/>
        </authorList>
    </citation>
    <scope>NUCLEOTIDE SEQUENCE [LARGE SCALE GENOMIC DNA]</scope>
    <source>
        <strain evidence="5 6">AB-hyl4</strain>
    </source>
</reference>
<comment type="caution">
    <text evidence="5">The sequence shown here is derived from an EMBL/GenBank/DDBJ whole genome shotgun (WGS) entry which is preliminary data.</text>
</comment>
<dbReference type="PROSITE" id="PS50893">
    <property type="entry name" value="ABC_TRANSPORTER_2"/>
    <property type="match status" value="1"/>
</dbReference>
<name>A0ABV4UB58_9BACT</name>
<evidence type="ECO:0000259" key="4">
    <source>
        <dbReference type="PROSITE" id="PS50893"/>
    </source>
</evidence>
<dbReference type="InterPro" id="IPR017911">
    <property type="entry name" value="MacB-like_ATP-bd"/>
</dbReference>
<dbReference type="Pfam" id="PF00005">
    <property type="entry name" value="ABC_tran"/>
    <property type="match status" value="1"/>
</dbReference>
<dbReference type="InterPro" id="IPR015854">
    <property type="entry name" value="ABC_transpr_LolD-like"/>
</dbReference>